<sequence>MSVLTPATVDHRRVDEPRSSNIPNLGLSERAEKMHQKLHPVRGHPPDQHPTSDPPQLYQPNYLLEHSMWNHLPRHFTVILNLRLPPRFYLCILFPTEEQLYFAACNLPWEIFGTIPASSLYPEVMKGSPEACACEITSFFVAATKKKSDSACVLKLKYCVAGNTSELRRVPVLAFRDNHYDCANTEQMREKVERVMEKYLFPGDRWTMRKTLWMLAYDTVFEEDGGLAPDLCPGCSPYAEGFSLFLSTHPITILTHNVPSRRQSINRRFNDHPSMSNMNSTIPPKIPPAPAPHSAFPELTAHGYRLRVWLKANIHLAMMNSNNEMFLYAIANGAYGLIGGPEVALNEISDPISKMYTLRPQARLSAQIVMPQAPKPVPVSTPRPKSNKERKPPAIIQNASPDFTMDVMLLLELIRRACMFVEIKTLKFDPSLEIPGCTTLLDKWMSRGKTSLERLMTGFTQTSVQILVGMHQLDTIHHIILREGLLKYSWIELLLVNQCIFCKGSEMPKLKDNFILTLHMASQTIVSLRDRANVVIPANINEFYKMKGRSSAFDADDKGSAEEGNVGEADVSEAEGNAGKEDDAGQDVVDTSEKEEEDAGEEEEEEEDAGEKEEKSGDEIKNPDARERAVDRRTFNDFLREYLNFPSQLGESAEFVYADFENIEDDKPRGTTPPFSAYKMDPRQKKRGGITGVTPDEGAPIPSKSRKRQRTEPESPTPTLESMQNMTAIRLLATDRVLRPMKHRVPVDSSDSE</sequence>
<feature type="region of interest" description="Disordered" evidence="1">
    <location>
        <begin position="663"/>
        <end position="725"/>
    </location>
</feature>
<feature type="compositionally biased region" description="Basic and acidic residues" evidence="1">
    <location>
        <begin position="9"/>
        <end position="18"/>
    </location>
</feature>
<proteinExistence type="predicted"/>
<evidence type="ECO:0000256" key="1">
    <source>
        <dbReference type="SAM" id="MobiDB-lite"/>
    </source>
</evidence>
<reference evidence="2 3" key="1">
    <citation type="journal article" date="2019" name="Nat. Ecol. Evol.">
        <title>Megaphylogeny resolves global patterns of mushroom evolution.</title>
        <authorList>
            <person name="Varga T."/>
            <person name="Krizsan K."/>
            <person name="Foldi C."/>
            <person name="Dima B."/>
            <person name="Sanchez-Garcia M."/>
            <person name="Sanchez-Ramirez S."/>
            <person name="Szollosi G.J."/>
            <person name="Szarkandi J.G."/>
            <person name="Papp V."/>
            <person name="Albert L."/>
            <person name="Andreopoulos W."/>
            <person name="Angelini C."/>
            <person name="Antonin V."/>
            <person name="Barry K.W."/>
            <person name="Bougher N.L."/>
            <person name="Buchanan P."/>
            <person name="Buyck B."/>
            <person name="Bense V."/>
            <person name="Catcheside P."/>
            <person name="Chovatia M."/>
            <person name="Cooper J."/>
            <person name="Damon W."/>
            <person name="Desjardin D."/>
            <person name="Finy P."/>
            <person name="Geml J."/>
            <person name="Haridas S."/>
            <person name="Hughes K."/>
            <person name="Justo A."/>
            <person name="Karasinski D."/>
            <person name="Kautmanova I."/>
            <person name="Kiss B."/>
            <person name="Kocsube S."/>
            <person name="Kotiranta H."/>
            <person name="LaButti K.M."/>
            <person name="Lechner B.E."/>
            <person name="Liimatainen K."/>
            <person name="Lipzen A."/>
            <person name="Lukacs Z."/>
            <person name="Mihaltcheva S."/>
            <person name="Morgado L.N."/>
            <person name="Niskanen T."/>
            <person name="Noordeloos M.E."/>
            <person name="Ohm R.A."/>
            <person name="Ortiz-Santana B."/>
            <person name="Ovrebo C."/>
            <person name="Racz N."/>
            <person name="Riley R."/>
            <person name="Savchenko A."/>
            <person name="Shiryaev A."/>
            <person name="Soop K."/>
            <person name="Spirin V."/>
            <person name="Szebenyi C."/>
            <person name="Tomsovsky M."/>
            <person name="Tulloss R.E."/>
            <person name="Uehling J."/>
            <person name="Grigoriev I.V."/>
            <person name="Vagvolgyi C."/>
            <person name="Papp T."/>
            <person name="Martin F.M."/>
            <person name="Miettinen O."/>
            <person name="Hibbett D.S."/>
            <person name="Nagy L.G."/>
        </authorList>
    </citation>
    <scope>NUCLEOTIDE SEQUENCE [LARGE SCALE GENOMIC DNA]</scope>
    <source>
        <strain evidence="2 3">CBS 309.79</strain>
    </source>
</reference>
<dbReference type="AlphaFoldDB" id="A0A5C3QYF9"/>
<feature type="region of interest" description="Disordered" evidence="1">
    <location>
        <begin position="1"/>
        <end position="27"/>
    </location>
</feature>
<feature type="region of interest" description="Disordered" evidence="1">
    <location>
        <begin position="552"/>
        <end position="628"/>
    </location>
</feature>
<feature type="region of interest" description="Disordered" evidence="1">
    <location>
        <begin position="734"/>
        <end position="753"/>
    </location>
</feature>
<evidence type="ECO:0000313" key="2">
    <source>
        <dbReference type="EMBL" id="TFL05439.1"/>
    </source>
</evidence>
<name>A0A5C3QYF9_9AGAR</name>
<accession>A0A5C3QYF9</accession>
<keyword evidence="3" id="KW-1185">Reference proteome</keyword>
<evidence type="ECO:0000313" key="3">
    <source>
        <dbReference type="Proteomes" id="UP000305067"/>
    </source>
</evidence>
<organism evidence="2 3">
    <name type="scientific">Pterulicium gracile</name>
    <dbReference type="NCBI Taxonomy" id="1884261"/>
    <lineage>
        <taxon>Eukaryota</taxon>
        <taxon>Fungi</taxon>
        <taxon>Dikarya</taxon>
        <taxon>Basidiomycota</taxon>
        <taxon>Agaricomycotina</taxon>
        <taxon>Agaricomycetes</taxon>
        <taxon>Agaricomycetidae</taxon>
        <taxon>Agaricales</taxon>
        <taxon>Pleurotineae</taxon>
        <taxon>Pterulaceae</taxon>
        <taxon>Pterulicium</taxon>
    </lineage>
</organism>
<protein>
    <submittedName>
        <fullName evidence="2">Uncharacterized protein</fullName>
    </submittedName>
</protein>
<dbReference type="EMBL" id="ML178816">
    <property type="protein sequence ID" value="TFL05439.1"/>
    <property type="molecule type" value="Genomic_DNA"/>
</dbReference>
<feature type="region of interest" description="Disordered" evidence="1">
    <location>
        <begin position="371"/>
        <end position="393"/>
    </location>
</feature>
<dbReference type="Proteomes" id="UP000305067">
    <property type="component" value="Unassembled WGS sequence"/>
</dbReference>
<feature type="region of interest" description="Disordered" evidence="1">
    <location>
        <begin position="36"/>
        <end position="55"/>
    </location>
</feature>
<feature type="compositionally biased region" description="Basic and acidic residues" evidence="1">
    <location>
        <begin position="612"/>
        <end position="628"/>
    </location>
</feature>
<gene>
    <name evidence="2" type="ORF">BDV98DRAFT_579698</name>
</gene>
<feature type="compositionally biased region" description="Acidic residues" evidence="1">
    <location>
        <begin position="593"/>
        <end position="611"/>
    </location>
</feature>